<keyword evidence="9" id="KW-1185">Reference proteome</keyword>
<evidence type="ECO:0000256" key="2">
    <source>
        <dbReference type="ARBA" id="ARBA00029447"/>
    </source>
</evidence>
<comment type="similarity">
    <text evidence="2">Belongs to the methyl-accepting chemotaxis (MCP) protein family.</text>
</comment>
<dbReference type="PROSITE" id="PS50885">
    <property type="entry name" value="HAMP"/>
    <property type="match status" value="2"/>
</dbReference>
<dbReference type="SMART" id="SM00283">
    <property type="entry name" value="MA"/>
    <property type="match status" value="1"/>
</dbReference>
<dbReference type="Gene3D" id="1.10.287.950">
    <property type="entry name" value="Methyl-accepting chemotaxis protein"/>
    <property type="match status" value="1"/>
</dbReference>
<dbReference type="SUPFAM" id="SSF58104">
    <property type="entry name" value="Methyl-accepting chemotaxis protein (MCP) signaling domain"/>
    <property type="match status" value="1"/>
</dbReference>
<gene>
    <name evidence="8" type="ORF">V8J38_04050</name>
</gene>
<feature type="domain" description="HAMP" evidence="7">
    <location>
        <begin position="211"/>
        <end position="264"/>
    </location>
</feature>
<dbReference type="InterPro" id="IPR003660">
    <property type="entry name" value="HAMP_dom"/>
</dbReference>
<dbReference type="CDD" id="cd11386">
    <property type="entry name" value="MCP_signal"/>
    <property type="match status" value="1"/>
</dbReference>
<feature type="domain" description="Methyl-accepting transducer" evidence="6">
    <location>
        <begin position="349"/>
        <end position="578"/>
    </location>
</feature>
<organism evidence="8 9">
    <name type="scientific">Brevundimonas olei</name>
    <dbReference type="NCBI Taxonomy" id="657642"/>
    <lineage>
        <taxon>Bacteria</taxon>
        <taxon>Pseudomonadati</taxon>
        <taxon>Pseudomonadota</taxon>
        <taxon>Alphaproteobacteria</taxon>
        <taxon>Caulobacterales</taxon>
        <taxon>Caulobacteraceae</taxon>
        <taxon>Brevundimonas</taxon>
    </lineage>
</organism>
<dbReference type="Proteomes" id="UP001363460">
    <property type="component" value="Chromosome"/>
</dbReference>
<reference evidence="8 9" key="1">
    <citation type="submission" date="2024-02" db="EMBL/GenBank/DDBJ databases">
        <title>Distribution and functional of Brevundimonas-related endobacteria within Verticillium dahliae.</title>
        <authorList>
            <person name="Zeng H."/>
        </authorList>
    </citation>
    <scope>NUCLEOTIDE SEQUENCE [LARGE SCALE GENOMIC DNA]</scope>
    <source>
        <strain evidence="8 9">TRM 44200</strain>
    </source>
</reference>
<evidence type="ECO:0000256" key="5">
    <source>
        <dbReference type="SAM" id="Phobius"/>
    </source>
</evidence>
<name>A0ABZ2IDF9_9CAUL</name>
<dbReference type="Pfam" id="PF00672">
    <property type="entry name" value="HAMP"/>
    <property type="match status" value="1"/>
</dbReference>
<keyword evidence="5" id="KW-0812">Transmembrane</keyword>
<proteinExistence type="inferred from homology"/>
<evidence type="ECO:0000256" key="3">
    <source>
        <dbReference type="PROSITE-ProRule" id="PRU00284"/>
    </source>
</evidence>
<protein>
    <submittedName>
        <fullName evidence="8">Methyl-accepting chemotaxis protein</fullName>
    </submittedName>
</protein>
<dbReference type="InterPro" id="IPR051310">
    <property type="entry name" value="MCP_chemotaxis"/>
</dbReference>
<evidence type="ECO:0000313" key="8">
    <source>
        <dbReference type="EMBL" id="WWT55622.1"/>
    </source>
</evidence>
<feature type="domain" description="HAMP" evidence="7">
    <location>
        <begin position="297"/>
        <end position="344"/>
    </location>
</feature>
<dbReference type="PROSITE" id="PS50111">
    <property type="entry name" value="CHEMOTAXIS_TRANSDUC_2"/>
    <property type="match status" value="1"/>
</dbReference>
<evidence type="ECO:0000313" key="9">
    <source>
        <dbReference type="Proteomes" id="UP001363460"/>
    </source>
</evidence>
<feature type="transmembrane region" description="Helical" evidence="5">
    <location>
        <begin position="14"/>
        <end position="36"/>
    </location>
</feature>
<keyword evidence="5" id="KW-1133">Transmembrane helix</keyword>
<keyword evidence="3" id="KW-0807">Transducer</keyword>
<keyword evidence="4" id="KW-0175">Coiled coil</keyword>
<accession>A0ABZ2IDF9</accession>
<feature type="coiled-coil region" evidence="4">
    <location>
        <begin position="325"/>
        <end position="388"/>
    </location>
</feature>
<keyword evidence="5" id="KW-0472">Membrane</keyword>
<dbReference type="Pfam" id="PF00015">
    <property type="entry name" value="MCPsignal"/>
    <property type="match status" value="1"/>
</dbReference>
<evidence type="ECO:0000259" key="7">
    <source>
        <dbReference type="PROSITE" id="PS50885"/>
    </source>
</evidence>
<dbReference type="PANTHER" id="PTHR43531:SF11">
    <property type="entry name" value="METHYL-ACCEPTING CHEMOTAXIS PROTEIN 3"/>
    <property type="match status" value="1"/>
</dbReference>
<sequence length="666" mass="69678">MDAMLSDLKIEKKLMAAFAVVILAIVAMGAMVFLQINALEGARLDRVRASAVQREAETAQFYLARQEASYRGFLVSRDAYYLQRLEEHRQSFNKSLDRVTQLDRTSAPQVRTARAAADEWHKQVVQRGQALVTDQAGWMQAIAMVGRNGEADKFIDPVETTLNALVDKKAQESRVYGEVQVSTAKTARMILIGGLVLALALAGGMAVMLTNVLARPLTAMTSAMRRLASGDTSVAVPAAGRKDEVGQMAAAVQTFKDAAIAKDRLEAESAAQRQAAEDERVRVEAEKAQAAEEDRVAITALAQGLGAMANGDLTHRMTAAVAPKAEQLKADFNAAISQLEQAVAAVISNVAAIRSGSGEISQASDDLSRRTEQQAASLEETAAALDEITATVNKTADGARQASHVVQTARNEAEASGAVVSDAVAAMTAIEQSSNQIGAIIGVIDEIAFQTNLLALNAGVEAARAGDAGRGFAVVASEVRALAQRSAEAAKEIKTLITASGRQVEQGVSLVGQTGEALGRIVAGVAEIDGLMSEISASAQEQATGLQQVNTAVNQMDQVTQQNAAMVEESTAASHSLAQEADVLAASVARFKVAQGATVVATPARVSAPASQAQPAFRAQPAPVAADAAPARTPQPVAETVAALKTMGRGGAALKSEVMEDGWEEF</sequence>
<dbReference type="SMART" id="SM00304">
    <property type="entry name" value="HAMP"/>
    <property type="match status" value="2"/>
</dbReference>
<feature type="transmembrane region" description="Helical" evidence="5">
    <location>
        <begin position="190"/>
        <end position="214"/>
    </location>
</feature>
<evidence type="ECO:0000256" key="4">
    <source>
        <dbReference type="SAM" id="Coils"/>
    </source>
</evidence>
<dbReference type="InterPro" id="IPR007891">
    <property type="entry name" value="CHASE3"/>
</dbReference>
<dbReference type="SUPFAM" id="SSF158472">
    <property type="entry name" value="HAMP domain-like"/>
    <property type="match status" value="1"/>
</dbReference>
<feature type="coiled-coil region" evidence="4">
    <location>
        <begin position="262"/>
        <end position="293"/>
    </location>
</feature>
<dbReference type="Pfam" id="PF05227">
    <property type="entry name" value="CHASE3"/>
    <property type="match status" value="1"/>
</dbReference>
<evidence type="ECO:0000259" key="6">
    <source>
        <dbReference type="PROSITE" id="PS50111"/>
    </source>
</evidence>
<evidence type="ECO:0000256" key="1">
    <source>
        <dbReference type="ARBA" id="ARBA00022500"/>
    </source>
</evidence>
<dbReference type="InterPro" id="IPR004089">
    <property type="entry name" value="MCPsignal_dom"/>
</dbReference>
<dbReference type="CDD" id="cd06225">
    <property type="entry name" value="HAMP"/>
    <property type="match status" value="1"/>
</dbReference>
<dbReference type="Gene3D" id="6.10.340.10">
    <property type="match status" value="1"/>
</dbReference>
<dbReference type="RefSeq" id="WP_338578006.1">
    <property type="nucleotide sequence ID" value="NZ_CP146369.1"/>
</dbReference>
<dbReference type="EMBL" id="CP146369">
    <property type="protein sequence ID" value="WWT55622.1"/>
    <property type="molecule type" value="Genomic_DNA"/>
</dbReference>
<keyword evidence="1" id="KW-0145">Chemotaxis</keyword>
<dbReference type="PANTHER" id="PTHR43531">
    <property type="entry name" value="PROTEIN ICFG"/>
    <property type="match status" value="1"/>
</dbReference>